<dbReference type="Proteomes" id="UP000799757">
    <property type="component" value="Unassembled WGS sequence"/>
</dbReference>
<dbReference type="OrthoDB" id="1668230at2759"/>
<evidence type="ECO:0008006" key="3">
    <source>
        <dbReference type="Google" id="ProtNLM"/>
    </source>
</evidence>
<accession>A0A6A6WUA3</accession>
<dbReference type="EMBL" id="MU002313">
    <property type="protein sequence ID" value="KAF2787488.1"/>
    <property type="molecule type" value="Genomic_DNA"/>
</dbReference>
<name>A0A6A6WUA3_9PLEO</name>
<gene>
    <name evidence="1" type="ORF">K505DRAFT_257600</name>
</gene>
<reference evidence="1" key="1">
    <citation type="journal article" date="2020" name="Stud. Mycol.">
        <title>101 Dothideomycetes genomes: a test case for predicting lifestyles and emergence of pathogens.</title>
        <authorList>
            <person name="Haridas S."/>
            <person name="Albert R."/>
            <person name="Binder M."/>
            <person name="Bloem J."/>
            <person name="Labutti K."/>
            <person name="Salamov A."/>
            <person name="Andreopoulos B."/>
            <person name="Baker S."/>
            <person name="Barry K."/>
            <person name="Bills G."/>
            <person name="Bluhm B."/>
            <person name="Cannon C."/>
            <person name="Castanera R."/>
            <person name="Culley D."/>
            <person name="Daum C."/>
            <person name="Ezra D."/>
            <person name="Gonzalez J."/>
            <person name="Henrissat B."/>
            <person name="Kuo A."/>
            <person name="Liang C."/>
            <person name="Lipzen A."/>
            <person name="Lutzoni F."/>
            <person name="Magnuson J."/>
            <person name="Mondo S."/>
            <person name="Nolan M."/>
            <person name="Ohm R."/>
            <person name="Pangilinan J."/>
            <person name="Park H.-J."/>
            <person name="Ramirez L."/>
            <person name="Alfaro M."/>
            <person name="Sun H."/>
            <person name="Tritt A."/>
            <person name="Yoshinaga Y."/>
            <person name="Zwiers L.-H."/>
            <person name="Turgeon B."/>
            <person name="Goodwin S."/>
            <person name="Spatafora J."/>
            <person name="Crous P."/>
            <person name="Grigoriev I."/>
        </authorList>
    </citation>
    <scope>NUCLEOTIDE SEQUENCE</scope>
    <source>
        <strain evidence="1">CBS 109.77</strain>
    </source>
</reference>
<proteinExistence type="predicted"/>
<organism evidence="1 2">
    <name type="scientific">Melanomma pulvis-pyrius CBS 109.77</name>
    <dbReference type="NCBI Taxonomy" id="1314802"/>
    <lineage>
        <taxon>Eukaryota</taxon>
        <taxon>Fungi</taxon>
        <taxon>Dikarya</taxon>
        <taxon>Ascomycota</taxon>
        <taxon>Pezizomycotina</taxon>
        <taxon>Dothideomycetes</taxon>
        <taxon>Pleosporomycetidae</taxon>
        <taxon>Pleosporales</taxon>
        <taxon>Melanommataceae</taxon>
        <taxon>Melanomma</taxon>
    </lineage>
</organism>
<evidence type="ECO:0000313" key="2">
    <source>
        <dbReference type="Proteomes" id="UP000799757"/>
    </source>
</evidence>
<sequence>YGDCLSSDGTILLDGGPAEGVWYSMPCLDLSSANWKPDIFALRSAIYFMVTGGTPFPELDTWRDRS</sequence>
<dbReference type="AlphaFoldDB" id="A0A6A6WUA3"/>
<protein>
    <recommendedName>
        <fullName evidence="3">Protein kinase domain-containing protein</fullName>
    </recommendedName>
</protein>
<keyword evidence="2" id="KW-1185">Reference proteome</keyword>
<feature type="non-terminal residue" evidence="1">
    <location>
        <position position="1"/>
    </location>
</feature>
<evidence type="ECO:0000313" key="1">
    <source>
        <dbReference type="EMBL" id="KAF2787488.1"/>
    </source>
</evidence>